<keyword evidence="6" id="KW-0560">Oxidoreductase</keyword>
<dbReference type="Pfam" id="PF01494">
    <property type="entry name" value="FAD_binding_3"/>
    <property type="match status" value="1"/>
</dbReference>
<gene>
    <name evidence="10" type="ORF">PG991_013833</name>
</gene>
<dbReference type="Gene3D" id="3.50.50.60">
    <property type="entry name" value="FAD/NAD(P)-binding domain"/>
    <property type="match status" value="1"/>
</dbReference>
<dbReference type="SUPFAM" id="SSF54373">
    <property type="entry name" value="FAD-linked reductases, C-terminal domain"/>
    <property type="match status" value="1"/>
</dbReference>
<reference evidence="10 11" key="1">
    <citation type="submission" date="2023-01" db="EMBL/GenBank/DDBJ databases">
        <title>Analysis of 21 Apiospora genomes using comparative genomics revels a genus with tremendous synthesis potential of carbohydrate active enzymes and secondary metabolites.</title>
        <authorList>
            <person name="Sorensen T."/>
        </authorList>
    </citation>
    <scope>NUCLEOTIDE SEQUENCE [LARGE SCALE GENOMIC DNA]</scope>
    <source>
        <strain evidence="10 11">CBS 20057</strain>
    </source>
</reference>
<keyword evidence="7" id="KW-0503">Monooxygenase</keyword>
<feature type="domain" description="FAD-binding" evidence="9">
    <location>
        <begin position="8"/>
        <end position="360"/>
    </location>
</feature>
<evidence type="ECO:0000256" key="8">
    <source>
        <dbReference type="SAM" id="SignalP"/>
    </source>
</evidence>
<evidence type="ECO:0000313" key="11">
    <source>
        <dbReference type="Proteomes" id="UP001396898"/>
    </source>
</evidence>
<evidence type="ECO:0000256" key="4">
    <source>
        <dbReference type="ARBA" id="ARBA00022630"/>
    </source>
</evidence>
<proteinExistence type="inferred from homology"/>
<protein>
    <recommendedName>
        <fullName evidence="9">FAD-binding domain-containing protein</fullName>
    </recommendedName>
</protein>
<comment type="similarity">
    <text evidence="3">Belongs to the paxM FAD-dependent monooxygenase family.</text>
</comment>
<dbReference type="EMBL" id="JAQQWI010000018">
    <property type="protein sequence ID" value="KAK8001611.1"/>
    <property type="molecule type" value="Genomic_DNA"/>
</dbReference>
<comment type="cofactor">
    <cofactor evidence="1">
        <name>FAD</name>
        <dbReference type="ChEBI" id="CHEBI:57692"/>
    </cofactor>
</comment>
<evidence type="ECO:0000256" key="2">
    <source>
        <dbReference type="ARBA" id="ARBA00005179"/>
    </source>
</evidence>
<accession>A0ABR1R732</accession>
<evidence type="ECO:0000259" key="9">
    <source>
        <dbReference type="Pfam" id="PF01494"/>
    </source>
</evidence>
<dbReference type="PANTHER" id="PTHR13789">
    <property type="entry name" value="MONOOXYGENASE"/>
    <property type="match status" value="1"/>
</dbReference>
<organism evidence="10 11">
    <name type="scientific">Apiospora marii</name>
    <dbReference type="NCBI Taxonomy" id="335849"/>
    <lineage>
        <taxon>Eukaryota</taxon>
        <taxon>Fungi</taxon>
        <taxon>Dikarya</taxon>
        <taxon>Ascomycota</taxon>
        <taxon>Pezizomycotina</taxon>
        <taxon>Sordariomycetes</taxon>
        <taxon>Xylariomycetidae</taxon>
        <taxon>Amphisphaeriales</taxon>
        <taxon>Apiosporaceae</taxon>
        <taxon>Apiospora</taxon>
    </lineage>
</organism>
<keyword evidence="8" id="KW-0732">Signal</keyword>
<evidence type="ECO:0000256" key="7">
    <source>
        <dbReference type="ARBA" id="ARBA00023033"/>
    </source>
</evidence>
<dbReference type="PRINTS" id="PR00420">
    <property type="entry name" value="RNGMNOXGNASE"/>
</dbReference>
<evidence type="ECO:0000313" key="10">
    <source>
        <dbReference type="EMBL" id="KAK8001611.1"/>
    </source>
</evidence>
<comment type="pathway">
    <text evidence="2">Secondary metabolite biosynthesis.</text>
</comment>
<dbReference type="InterPro" id="IPR050493">
    <property type="entry name" value="FAD-dep_Monooxygenase_BioMet"/>
</dbReference>
<dbReference type="PANTHER" id="PTHR13789:SF318">
    <property type="entry name" value="GERANYLGERANYL DIPHOSPHATE REDUCTASE"/>
    <property type="match status" value="1"/>
</dbReference>
<dbReference type="InterPro" id="IPR002938">
    <property type="entry name" value="FAD-bd"/>
</dbReference>
<dbReference type="SUPFAM" id="SSF51905">
    <property type="entry name" value="FAD/NAD(P)-binding domain"/>
    <property type="match status" value="1"/>
</dbReference>
<evidence type="ECO:0000256" key="5">
    <source>
        <dbReference type="ARBA" id="ARBA00022827"/>
    </source>
</evidence>
<feature type="chain" id="PRO_5046066290" description="FAD-binding domain-containing protein" evidence="8">
    <location>
        <begin position="23"/>
        <end position="450"/>
    </location>
</feature>
<evidence type="ECO:0000256" key="1">
    <source>
        <dbReference type="ARBA" id="ARBA00001974"/>
    </source>
</evidence>
<sequence length="450" mass="50063">MPDASRLRIAIIGAGIAGLTAAIALKDEPGVEVQIYEKTLELREVGATIALGPNGMRTLERLGVADALDESVAFRNESRHPMIYRFGCPQIVQRRTDLLTLDVISHYNTDEVVSFDTHSKSVEERHHTARFFRPHLQQTLARHLDPATLHLGKAFQSCSFNAELRKLVITFTDGSTEQADILLGADGIHSPVRQFFVSTSKTRITGWTTFRSVFPISHVENIPNLPREAVHIWGPDRTLFVTPLAQGLFSVVGSHQEDPNEPPETARHQVAAWDSTGTVNDLREFYKDWSPLVRSIVEATPYTKVYPNSAADGLETWVLGDGRVTLAGDAAHAHGGAYAAGGSLAADDGWAFAQAVRQLLARTGGWSSSTEASEEIAEAIRLYERTRKPHTDRVQQTVQRRNEVMVQRIGKVESDEELRWRISNRPDLRWIHEHDVVNAFSEALRGSDSR</sequence>
<keyword evidence="4" id="KW-0285">Flavoprotein</keyword>
<dbReference type="Proteomes" id="UP001396898">
    <property type="component" value="Unassembled WGS sequence"/>
</dbReference>
<keyword evidence="5" id="KW-0274">FAD</keyword>
<dbReference type="InterPro" id="IPR036188">
    <property type="entry name" value="FAD/NAD-bd_sf"/>
</dbReference>
<evidence type="ECO:0000256" key="6">
    <source>
        <dbReference type="ARBA" id="ARBA00023002"/>
    </source>
</evidence>
<comment type="caution">
    <text evidence="10">The sequence shown here is derived from an EMBL/GenBank/DDBJ whole genome shotgun (WGS) entry which is preliminary data.</text>
</comment>
<keyword evidence="11" id="KW-1185">Reference proteome</keyword>
<evidence type="ECO:0000256" key="3">
    <source>
        <dbReference type="ARBA" id="ARBA00007992"/>
    </source>
</evidence>
<feature type="signal peptide" evidence="8">
    <location>
        <begin position="1"/>
        <end position="22"/>
    </location>
</feature>
<name>A0ABR1R732_9PEZI</name>